<reference evidence="3 4" key="1">
    <citation type="submission" date="2016-08" db="EMBL/GenBank/DDBJ databases">
        <authorList>
            <person name="Seilhamer J.J."/>
        </authorList>
    </citation>
    <scope>NUCLEOTIDE SEQUENCE [LARGE SCALE GENOMIC DNA]</scope>
    <source>
        <strain evidence="3">Buetzberg</strain>
    </source>
</reference>
<dbReference type="GO" id="GO:0016787">
    <property type="term" value="F:hydrolase activity"/>
    <property type="evidence" value="ECO:0007669"/>
    <property type="project" value="UniProtKB-KW"/>
</dbReference>
<name>A0A1D3L4Y3_9EURY</name>
<dbReference type="STRING" id="118062.MCBB_2152"/>
<dbReference type="AlphaFoldDB" id="A0A1D3L4Y3"/>
<sequence>MKRALLIIDVQNEYFSGALPVSYPRESFDNILRAIDVANRQKIPVVLVQHTNPEDAPTFAKGSEGWKLHSEVKSKGYEHIIEKRLPGSFTGTDLEAWLRANNIDTVVVAGYMTQMCCDTTARQAMHLGFDVEFLSDATGTLSISNYAGEVSDEDLHKAILVTQAMRFSRVLTTEEWVENLVK</sequence>
<keyword evidence="1 3" id="KW-0378">Hydrolase</keyword>
<dbReference type="PANTHER" id="PTHR43540">
    <property type="entry name" value="PEROXYUREIDOACRYLATE/UREIDOACRYLATE AMIDOHYDROLASE-RELATED"/>
    <property type="match status" value="1"/>
</dbReference>
<evidence type="ECO:0000313" key="3">
    <source>
        <dbReference type="EMBL" id="SCG86694.1"/>
    </source>
</evidence>
<dbReference type="CDD" id="cd01014">
    <property type="entry name" value="nicotinamidase_related"/>
    <property type="match status" value="1"/>
</dbReference>
<evidence type="ECO:0000256" key="1">
    <source>
        <dbReference type="ARBA" id="ARBA00022801"/>
    </source>
</evidence>
<feature type="domain" description="Isochorismatase-like" evidence="2">
    <location>
        <begin position="4"/>
        <end position="175"/>
    </location>
</feature>
<dbReference type="PATRIC" id="fig|129848.4.peg.2199"/>
<dbReference type="KEGG" id="mcub:MCBB_2152"/>
<dbReference type="Proteomes" id="UP000094707">
    <property type="component" value="Chromosome I"/>
</dbReference>
<evidence type="ECO:0000259" key="2">
    <source>
        <dbReference type="Pfam" id="PF00857"/>
    </source>
</evidence>
<dbReference type="EMBL" id="LT607756">
    <property type="protein sequence ID" value="SCG86694.1"/>
    <property type="molecule type" value="Genomic_DNA"/>
</dbReference>
<dbReference type="InterPro" id="IPR050272">
    <property type="entry name" value="Isochorismatase-like_hydrls"/>
</dbReference>
<dbReference type="InterPro" id="IPR036380">
    <property type="entry name" value="Isochorismatase-like_sf"/>
</dbReference>
<dbReference type="SUPFAM" id="SSF52499">
    <property type="entry name" value="Isochorismatase-like hydrolases"/>
    <property type="match status" value="1"/>
</dbReference>
<dbReference type="Pfam" id="PF00857">
    <property type="entry name" value="Isochorismatase"/>
    <property type="match status" value="1"/>
</dbReference>
<organism evidence="3 4">
    <name type="scientific">Methanobacterium congolense</name>
    <dbReference type="NCBI Taxonomy" id="118062"/>
    <lineage>
        <taxon>Archaea</taxon>
        <taxon>Methanobacteriati</taxon>
        <taxon>Methanobacteriota</taxon>
        <taxon>Methanomada group</taxon>
        <taxon>Methanobacteria</taxon>
        <taxon>Methanobacteriales</taxon>
        <taxon>Methanobacteriaceae</taxon>
        <taxon>Methanobacterium</taxon>
    </lineage>
</organism>
<dbReference type="Gene3D" id="3.40.50.850">
    <property type="entry name" value="Isochorismatase-like"/>
    <property type="match status" value="1"/>
</dbReference>
<protein>
    <submittedName>
        <fullName evidence="3">Putative isochorismatase family protein YrdC</fullName>
        <ecNumber evidence="3">3.-.-.-</ecNumber>
    </submittedName>
</protein>
<dbReference type="EC" id="3.-.-.-" evidence="3"/>
<keyword evidence="4" id="KW-1185">Reference proteome</keyword>
<proteinExistence type="predicted"/>
<dbReference type="RefSeq" id="WP_071907733.1">
    <property type="nucleotide sequence ID" value="NZ_LT607756.1"/>
</dbReference>
<evidence type="ECO:0000313" key="4">
    <source>
        <dbReference type="Proteomes" id="UP000094707"/>
    </source>
</evidence>
<accession>A0A1D3L4Y3</accession>
<dbReference type="GeneID" id="30412988"/>
<dbReference type="PANTHER" id="PTHR43540:SF6">
    <property type="entry name" value="ISOCHORISMATASE-LIKE DOMAIN-CONTAINING PROTEIN"/>
    <property type="match status" value="1"/>
</dbReference>
<dbReference type="InterPro" id="IPR000868">
    <property type="entry name" value="Isochorismatase-like_dom"/>
</dbReference>
<gene>
    <name evidence="3" type="primary">yrdC</name>
    <name evidence="3" type="ORF">MCBB_2152</name>
</gene>
<dbReference type="OrthoDB" id="9194at2157"/>